<accession>A0A7N0VA59</accession>
<evidence type="ECO:0000313" key="3">
    <source>
        <dbReference type="Proteomes" id="UP000594263"/>
    </source>
</evidence>
<organism evidence="2 3">
    <name type="scientific">Kalanchoe fedtschenkoi</name>
    <name type="common">Lavender scallops</name>
    <name type="synonym">South American air plant</name>
    <dbReference type="NCBI Taxonomy" id="63787"/>
    <lineage>
        <taxon>Eukaryota</taxon>
        <taxon>Viridiplantae</taxon>
        <taxon>Streptophyta</taxon>
        <taxon>Embryophyta</taxon>
        <taxon>Tracheophyta</taxon>
        <taxon>Spermatophyta</taxon>
        <taxon>Magnoliopsida</taxon>
        <taxon>eudicotyledons</taxon>
        <taxon>Gunneridae</taxon>
        <taxon>Pentapetalae</taxon>
        <taxon>Saxifragales</taxon>
        <taxon>Crassulaceae</taxon>
        <taxon>Kalanchoe</taxon>
    </lineage>
</organism>
<sequence length="110" mass="12066">MKWPSLRLYIAATSYHCNHSNSLISTQFISYITNCFMANSPRLFWLVIALIFLSFTECQSRPLAETTVQAAPAAALGGHLGQLFDEPGPTGSPVELSKRVSPTGPDPHHH</sequence>
<reference evidence="2" key="1">
    <citation type="submission" date="2021-01" db="UniProtKB">
        <authorList>
            <consortium name="EnsemblPlants"/>
        </authorList>
    </citation>
    <scope>IDENTIFICATION</scope>
</reference>
<proteinExistence type="predicted"/>
<keyword evidence="3" id="KW-1185">Reference proteome</keyword>
<dbReference type="AlphaFoldDB" id="A0A7N0VA59"/>
<evidence type="ECO:0000313" key="2">
    <source>
        <dbReference type="EnsemblPlants" id="Kaladp0488s0012.1.v1.1.CDS.1"/>
    </source>
</evidence>
<dbReference type="Proteomes" id="UP000594263">
    <property type="component" value="Unplaced"/>
</dbReference>
<dbReference type="Gramene" id="Kaladp0488s0012.1.v1.1">
    <property type="protein sequence ID" value="Kaladp0488s0012.1.v1.1.CDS.1"/>
    <property type="gene ID" value="Kaladp0488s0012.v1.1"/>
</dbReference>
<dbReference type="EnsemblPlants" id="Kaladp0488s0012.1.v1.1">
    <property type="protein sequence ID" value="Kaladp0488s0012.1.v1.1.CDS.1"/>
    <property type="gene ID" value="Kaladp0488s0012.v1.1"/>
</dbReference>
<name>A0A7N0VA59_KALFE</name>
<evidence type="ECO:0000256" key="1">
    <source>
        <dbReference type="SAM" id="MobiDB-lite"/>
    </source>
</evidence>
<feature type="region of interest" description="Disordered" evidence="1">
    <location>
        <begin position="79"/>
        <end position="110"/>
    </location>
</feature>
<protein>
    <submittedName>
        <fullName evidence="2">Uncharacterized protein</fullName>
    </submittedName>
</protein>